<feature type="region of interest" description="Disordered" evidence="1">
    <location>
        <begin position="69"/>
        <end position="197"/>
    </location>
</feature>
<evidence type="ECO:0000313" key="4">
    <source>
        <dbReference type="Proteomes" id="UP001385951"/>
    </source>
</evidence>
<dbReference type="Proteomes" id="UP001385951">
    <property type="component" value="Unassembled WGS sequence"/>
</dbReference>
<feature type="compositionally biased region" description="Pro residues" evidence="1">
    <location>
        <begin position="142"/>
        <end position="158"/>
    </location>
</feature>
<evidence type="ECO:0000256" key="2">
    <source>
        <dbReference type="SAM" id="SignalP"/>
    </source>
</evidence>
<evidence type="ECO:0000313" key="3">
    <source>
        <dbReference type="EMBL" id="KAK7688908.1"/>
    </source>
</evidence>
<proteinExistence type="predicted"/>
<feature type="compositionally biased region" description="Polar residues" evidence="1">
    <location>
        <begin position="70"/>
        <end position="88"/>
    </location>
</feature>
<comment type="caution">
    <text evidence="3">The sequence shown here is derived from an EMBL/GenBank/DDBJ whole genome shotgun (WGS) entry which is preliminary data.</text>
</comment>
<feature type="chain" id="PRO_5043710036" evidence="2">
    <location>
        <begin position="23"/>
        <end position="197"/>
    </location>
</feature>
<feature type="compositionally biased region" description="Basic and acidic residues" evidence="1">
    <location>
        <begin position="89"/>
        <end position="103"/>
    </location>
</feature>
<accession>A0AAW0GFM0</accession>
<feature type="compositionally biased region" description="Basic and acidic residues" evidence="1">
    <location>
        <begin position="170"/>
        <end position="197"/>
    </location>
</feature>
<dbReference type="EMBL" id="JASBNA010000009">
    <property type="protein sequence ID" value="KAK7688908.1"/>
    <property type="molecule type" value="Genomic_DNA"/>
</dbReference>
<sequence length="197" mass="21408">MPSILRSLILLLAAASLPLIQARPLHPDPASPRTYTEDEPASLLGRQYLHLSQNQKRVIIMPMDPALGQGFQTPDMKSSSLPTSSHQAHTSEHKSAEKIKSRDQPMPFAQIFSRDTNDAGVTRSNHGQQETHPESYLSNVNPGPPTPPAVPAPPPAGPSFPHARYQPFGSEHESKKDEGKSKSKAKSKGEKKEKGSA</sequence>
<feature type="compositionally biased region" description="Polar residues" evidence="1">
    <location>
        <begin position="122"/>
        <end position="141"/>
    </location>
</feature>
<protein>
    <submittedName>
        <fullName evidence="3">Uncharacterized protein</fullName>
    </submittedName>
</protein>
<reference evidence="3 4" key="1">
    <citation type="submission" date="2022-09" db="EMBL/GenBank/DDBJ databases">
        <authorList>
            <person name="Palmer J.M."/>
        </authorList>
    </citation>
    <scope>NUCLEOTIDE SEQUENCE [LARGE SCALE GENOMIC DNA]</scope>
    <source>
        <strain evidence="3 4">DSM 7382</strain>
    </source>
</reference>
<name>A0AAW0GFM0_9APHY</name>
<keyword evidence="4" id="KW-1185">Reference proteome</keyword>
<evidence type="ECO:0000256" key="1">
    <source>
        <dbReference type="SAM" id="MobiDB-lite"/>
    </source>
</evidence>
<feature type="signal peptide" evidence="2">
    <location>
        <begin position="1"/>
        <end position="22"/>
    </location>
</feature>
<organism evidence="3 4">
    <name type="scientific">Cerrena zonata</name>
    <dbReference type="NCBI Taxonomy" id="2478898"/>
    <lineage>
        <taxon>Eukaryota</taxon>
        <taxon>Fungi</taxon>
        <taxon>Dikarya</taxon>
        <taxon>Basidiomycota</taxon>
        <taxon>Agaricomycotina</taxon>
        <taxon>Agaricomycetes</taxon>
        <taxon>Polyporales</taxon>
        <taxon>Cerrenaceae</taxon>
        <taxon>Cerrena</taxon>
    </lineage>
</organism>
<keyword evidence="2" id="KW-0732">Signal</keyword>
<dbReference type="AlphaFoldDB" id="A0AAW0GFM0"/>
<gene>
    <name evidence="3" type="ORF">QCA50_007599</name>
</gene>